<dbReference type="Proteomes" id="UP000092695">
    <property type="component" value="Chromosome"/>
</dbReference>
<reference evidence="1 2" key="1">
    <citation type="submission" date="2016-06" db="EMBL/GenBank/DDBJ databases">
        <title>Complete genome sequence of a deep-branching marine Gamma Proteobacterium Woeseia oceani type strain XK5.</title>
        <authorList>
            <person name="Mu D."/>
            <person name="Du Z."/>
        </authorList>
    </citation>
    <scope>NUCLEOTIDE SEQUENCE [LARGE SCALE GENOMIC DNA]</scope>
    <source>
        <strain evidence="1 2">XK5</strain>
    </source>
</reference>
<dbReference type="InterPro" id="IPR016035">
    <property type="entry name" value="Acyl_Trfase/lysoPLipase"/>
</dbReference>
<dbReference type="KEGG" id="woc:BA177_10825"/>
<keyword evidence="2" id="KW-1185">Reference proteome</keyword>
<evidence type="ECO:0000313" key="2">
    <source>
        <dbReference type="Proteomes" id="UP000092695"/>
    </source>
</evidence>
<protein>
    <recommendedName>
        <fullName evidence="3">PNPLA domain-containing protein</fullName>
    </recommendedName>
</protein>
<gene>
    <name evidence="1" type="ORF">BA177_10825</name>
</gene>
<dbReference type="RefSeq" id="WP_068616159.1">
    <property type="nucleotide sequence ID" value="NZ_CP016268.1"/>
</dbReference>
<evidence type="ECO:0000313" key="1">
    <source>
        <dbReference type="EMBL" id="ANO51630.1"/>
    </source>
</evidence>
<evidence type="ECO:0008006" key="3">
    <source>
        <dbReference type="Google" id="ProtNLM"/>
    </source>
</evidence>
<dbReference type="EMBL" id="CP016268">
    <property type="protein sequence ID" value="ANO51630.1"/>
    <property type="molecule type" value="Genomic_DNA"/>
</dbReference>
<proteinExistence type="predicted"/>
<dbReference type="OrthoDB" id="8586159at2"/>
<dbReference type="SUPFAM" id="SSF52151">
    <property type="entry name" value="FabD/lysophospholipase-like"/>
    <property type="match status" value="1"/>
</dbReference>
<dbReference type="AlphaFoldDB" id="A0A193LGG0"/>
<name>A0A193LGG0_9GAMM</name>
<organism evidence="1 2">
    <name type="scientific">Woeseia oceani</name>
    <dbReference type="NCBI Taxonomy" id="1548547"/>
    <lineage>
        <taxon>Bacteria</taxon>
        <taxon>Pseudomonadati</taxon>
        <taxon>Pseudomonadota</taxon>
        <taxon>Gammaproteobacteria</taxon>
        <taxon>Woeseiales</taxon>
        <taxon>Woeseiaceae</taxon>
        <taxon>Woeseia</taxon>
    </lineage>
</organism>
<accession>A0A193LGG0</accession>
<sequence length="356" mass="39496">MHNTEGALLFKAGPGAYADIRKRGFSVERIGTIAGASGGAKWLVLSQLDRVIVEHVVPALPGPVHLLGSSIGAWRFACYAQAEPLAAIERFERAYLEQSYSERPDSNEITAKSTEILHEMLGESGAEEIVSHASCRLHILTVLCGRLTASDRRALQGSGLLLAAVGNLFSRRMLGRFFSRALFYDNRDLPPFYNAGGFPLERVPLSKENLPKAVLASGSIPMVLNGVRDIPGAPPGTYRDGGVIDYHLDMPLSDPDRLTLFPHFFERLIPGWFDKRLPYRRHSAEALDRTVLVCPSPEFIARLPHGKVPDRHDFQNFSTAERERNWRQVVVACKQLADELHDTLERDALAAKLQPL</sequence>
<dbReference type="STRING" id="1548547.BA177_10825"/>